<dbReference type="EMBL" id="QEAN01000290">
    <property type="protein sequence ID" value="TPX41007.1"/>
    <property type="molecule type" value="Genomic_DNA"/>
</dbReference>
<dbReference type="Gene3D" id="3.30.420.110">
    <property type="entry name" value="MutS, connector domain"/>
    <property type="match status" value="1"/>
</dbReference>
<dbReference type="SMART" id="SM00533">
    <property type="entry name" value="MUTSd"/>
    <property type="match status" value="1"/>
</dbReference>
<organism evidence="11 12">
    <name type="scientific">Synchytrium endobioticum</name>
    <dbReference type="NCBI Taxonomy" id="286115"/>
    <lineage>
        <taxon>Eukaryota</taxon>
        <taxon>Fungi</taxon>
        <taxon>Fungi incertae sedis</taxon>
        <taxon>Chytridiomycota</taxon>
        <taxon>Chytridiomycota incertae sedis</taxon>
        <taxon>Chytridiomycetes</taxon>
        <taxon>Synchytriales</taxon>
        <taxon>Synchytriaceae</taxon>
        <taxon>Synchytrium</taxon>
    </lineage>
</organism>
<protein>
    <recommendedName>
        <fullName evidence="2 7">DNA mismatch repair protein MSH3</fullName>
    </recommendedName>
    <alternativeName>
        <fullName evidence="2 7">DNA mismatch repair protein MSH3</fullName>
    </alternativeName>
</protein>
<proteinExistence type="inferred from homology"/>
<feature type="compositionally biased region" description="Low complexity" evidence="8">
    <location>
        <begin position="1"/>
        <end position="12"/>
    </location>
</feature>
<evidence type="ECO:0000256" key="2">
    <source>
        <dbReference type="ARBA" id="ARBA00022151"/>
    </source>
</evidence>
<feature type="domain" description="DNA mismatch repair proteins mutS family" evidence="10">
    <location>
        <begin position="636"/>
        <end position="652"/>
    </location>
</feature>
<feature type="region of interest" description="Disordered" evidence="8">
    <location>
        <begin position="1"/>
        <end position="67"/>
    </location>
</feature>
<dbReference type="InterPro" id="IPR036187">
    <property type="entry name" value="DNA_mismatch_repair_MutS_sf"/>
</dbReference>
<dbReference type="Pfam" id="PF05188">
    <property type="entry name" value="MutS_II"/>
    <property type="match status" value="1"/>
</dbReference>
<dbReference type="Pfam" id="PF00488">
    <property type="entry name" value="MutS_V"/>
    <property type="match status" value="1"/>
</dbReference>
<evidence type="ECO:0000256" key="9">
    <source>
        <dbReference type="SAM" id="Phobius"/>
    </source>
</evidence>
<evidence type="ECO:0000313" key="11">
    <source>
        <dbReference type="EMBL" id="TPX41007.1"/>
    </source>
</evidence>
<name>A0A507CPE4_9FUNG</name>
<dbReference type="InterPro" id="IPR036678">
    <property type="entry name" value="MutS_con_dom_sf"/>
</dbReference>
<dbReference type="SUPFAM" id="SSF48334">
    <property type="entry name" value="DNA repair protein MutS, domain III"/>
    <property type="match status" value="1"/>
</dbReference>
<dbReference type="InterPro" id="IPR045076">
    <property type="entry name" value="MutS"/>
</dbReference>
<comment type="caution">
    <text evidence="11">The sequence shown here is derived from an EMBL/GenBank/DDBJ whole genome shotgun (WGS) entry which is preliminary data.</text>
</comment>
<dbReference type="GO" id="GO:0007131">
    <property type="term" value="P:reciprocal meiotic recombination"/>
    <property type="evidence" value="ECO:0007669"/>
    <property type="project" value="TreeGrafter"/>
</dbReference>
<dbReference type="AlphaFoldDB" id="A0A507CPE4"/>
<sequence>MPSSRKTSTSSSKHTKSSACPLGSDADDHGRAVSPQTAPSSESGQSSNSAQHQQRPKTAASRPKTAQSSASSNVIICISEGRGVASEVGMASMDIKTSECILHQFGDTPSYVKLLHKLHLYNPIEILMSTTMLEPTKSKLCKAIEDEFPDLTVTPVDRKYFRDTSGLNYIKEYGLESDISSLTLGIQKKYFTLSALASLLKHIELQRCIGFQPHSIQFQFQAIDGTVMIDAVTAKNLELVTNITDPHRGYSLFSVLNHTITPMGARLLKTNILQPPTNERTMNTRLDAVEDIIHNEEMFFAVKTALKGFPDVHHLITDLIQVPKKPSVKHSEQCINQVVTLKHTLKCVRPVHSALVSSRSETLRAIFNGISGDELGLLQVQIDQVINEDVALQRTPIGLRNQRCYAVKAGYNGLLDVARQTYKETTNDIYDATTEYTGKYELDLKLSYSSASNGFVLSTTKEALGDRDLPLEFINVIRRKNVLTFTTMKLIALNDRINESLTEVYLMSDRFDQLSVVVRPEFTQTLAIRSGRHPIRDAQQIGAFVPNDVYAAAGGTFEIVTGPNMSGKSTYLRQIALLNIVAQLGCFVPAEYASFQIIYSVFSRIGNDDCFEANASSFMIEMREAAYILQNATQRSLVIIDELGRGTSTYDGMGMTFAIAEELIESKAIVFFATHFAELAHALDLQPNVVNLHFKVSTTPSVNQGHSVASLSQHSTTSLQPGGIHFTYSIGDGPMEEGVHYGLKLAQVSHFPDHIIERAEAIAVKLDKLTADARARNQVEHQENALNSLKQQFAQRLCQARRSSNLSETDLRQYLHQLQHEYLTAKRYIEVGSSDGGSRHPAPSFPAMLPAILLLCVMVPRASATCCAAFTTLKLSFSRYWVNVTIATAEPSFQIQFPFTYNIVRYLTSNGRAASCERKYSTNGVLTCTNNHDVRFLIDMAGNTGSPVLVVSTLTDGACAMGNSCRGENDSKTAATTFYPQFNDKSTFRSNTSSPGSPIWIAIMVISLIAFLAICVFTGGDDTGLGGHMSYADGKPAMSISSGTNQPVIEYVLPSQRPVPLTVPSRRQPQKNWFKTLFIVMQESELPSSKTHHQSKDKPLIFKTPGVSNTPEACSTTPCGGGQRYGRIHKSYA</sequence>
<keyword evidence="3" id="KW-0547">Nucleotide-binding</keyword>
<feature type="region of interest" description="Disordered" evidence="8">
    <location>
        <begin position="1111"/>
        <end position="1133"/>
    </location>
</feature>
<keyword evidence="9" id="KW-1133">Transmembrane helix</keyword>
<keyword evidence="9" id="KW-0472">Membrane</keyword>
<dbReference type="InterPro" id="IPR000432">
    <property type="entry name" value="DNA_mismatch_repair_MutS_C"/>
</dbReference>
<evidence type="ECO:0000256" key="7">
    <source>
        <dbReference type="ARBA" id="ARBA00073774"/>
    </source>
</evidence>
<dbReference type="GO" id="GO:0005524">
    <property type="term" value="F:ATP binding"/>
    <property type="evidence" value="ECO:0007669"/>
    <property type="project" value="UniProtKB-KW"/>
</dbReference>
<evidence type="ECO:0000256" key="8">
    <source>
        <dbReference type="SAM" id="MobiDB-lite"/>
    </source>
</evidence>
<dbReference type="SUPFAM" id="SSF53150">
    <property type="entry name" value="DNA repair protein MutS, domain II"/>
    <property type="match status" value="1"/>
</dbReference>
<keyword evidence="9" id="KW-0812">Transmembrane</keyword>
<dbReference type="GO" id="GO:0006298">
    <property type="term" value="P:mismatch repair"/>
    <property type="evidence" value="ECO:0007669"/>
    <property type="project" value="InterPro"/>
</dbReference>
<dbReference type="InterPro" id="IPR007696">
    <property type="entry name" value="DNA_mismatch_repair_MutS_core"/>
</dbReference>
<dbReference type="InterPro" id="IPR027417">
    <property type="entry name" value="P-loop_NTPase"/>
</dbReference>
<dbReference type="PROSITE" id="PS00486">
    <property type="entry name" value="DNA_MISMATCH_REPAIR_2"/>
    <property type="match status" value="1"/>
</dbReference>
<evidence type="ECO:0000256" key="3">
    <source>
        <dbReference type="ARBA" id="ARBA00022741"/>
    </source>
</evidence>
<dbReference type="PANTHER" id="PTHR11361:SF21">
    <property type="entry name" value="MUTS PROTEIN HOMOLOG 4"/>
    <property type="match status" value="1"/>
</dbReference>
<dbReference type="Pfam" id="PF05192">
    <property type="entry name" value="MutS_III"/>
    <property type="match status" value="1"/>
</dbReference>
<dbReference type="FunFam" id="3.40.50.300:FF:000870">
    <property type="entry name" value="MutS protein homolog 4"/>
    <property type="match status" value="1"/>
</dbReference>
<keyword evidence="12" id="KW-1185">Reference proteome</keyword>
<evidence type="ECO:0000313" key="12">
    <source>
        <dbReference type="Proteomes" id="UP000317494"/>
    </source>
</evidence>
<dbReference type="GO" id="GO:0140664">
    <property type="term" value="F:ATP-dependent DNA damage sensor activity"/>
    <property type="evidence" value="ECO:0007669"/>
    <property type="project" value="InterPro"/>
</dbReference>
<reference evidence="11 12" key="1">
    <citation type="journal article" date="2019" name="Sci. Rep.">
        <title>Comparative genomics of chytrid fungi reveal insights into the obligate biotrophic and pathogenic lifestyle of Synchytrium endobioticum.</title>
        <authorList>
            <person name="van de Vossenberg B.T.L.H."/>
            <person name="Warris S."/>
            <person name="Nguyen H.D.T."/>
            <person name="van Gent-Pelzer M.P.E."/>
            <person name="Joly D.L."/>
            <person name="van de Geest H.C."/>
            <person name="Bonants P.J.M."/>
            <person name="Smith D.S."/>
            <person name="Levesque C.A."/>
            <person name="van der Lee T.A.J."/>
        </authorList>
    </citation>
    <scope>NUCLEOTIDE SEQUENCE [LARGE SCALE GENOMIC DNA]</scope>
    <source>
        <strain evidence="11 12">MB42</strain>
    </source>
</reference>
<dbReference type="GO" id="GO:0030983">
    <property type="term" value="F:mismatched DNA binding"/>
    <property type="evidence" value="ECO:0007669"/>
    <property type="project" value="InterPro"/>
</dbReference>
<evidence type="ECO:0000256" key="4">
    <source>
        <dbReference type="ARBA" id="ARBA00022840"/>
    </source>
</evidence>
<dbReference type="SMART" id="SM00534">
    <property type="entry name" value="MUTSac"/>
    <property type="match status" value="1"/>
</dbReference>
<keyword evidence="4" id="KW-0067">ATP-binding</keyword>
<dbReference type="Gene3D" id="3.40.50.300">
    <property type="entry name" value="P-loop containing nucleotide triphosphate hydrolases"/>
    <property type="match status" value="1"/>
</dbReference>
<dbReference type="STRING" id="286115.A0A507CPE4"/>
<keyword evidence="5" id="KW-0238">DNA-binding</keyword>
<dbReference type="InterPro" id="IPR007860">
    <property type="entry name" value="DNA_mmatch_repair_MutS_con_dom"/>
</dbReference>
<evidence type="ECO:0000256" key="5">
    <source>
        <dbReference type="ARBA" id="ARBA00023125"/>
    </source>
</evidence>
<feature type="compositionally biased region" description="Low complexity" evidence="8">
    <location>
        <begin position="40"/>
        <end position="49"/>
    </location>
</feature>
<evidence type="ECO:0000256" key="6">
    <source>
        <dbReference type="ARBA" id="ARBA00023254"/>
    </source>
</evidence>
<dbReference type="Gene3D" id="1.10.1420.10">
    <property type="match status" value="2"/>
</dbReference>
<dbReference type="PANTHER" id="PTHR11361">
    <property type="entry name" value="DNA MISMATCH REPAIR PROTEIN MUTS FAMILY MEMBER"/>
    <property type="match status" value="1"/>
</dbReference>
<evidence type="ECO:0000256" key="1">
    <source>
        <dbReference type="ARBA" id="ARBA00006271"/>
    </source>
</evidence>
<evidence type="ECO:0000259" key="10">
    <source>
        <dbReference type="PROSITE" id="PS00486"/>
    </source>
</evidence>
<comment type="similarity">
    <text evidence="1">Belongs to the DNA mismatch repair MutS family.</text>
</comment>
<dbReference type="Proteomes" id="UP000317494">
    <property type="component" value="Unassembled WGS sequence"/>
</dbReference>
<feature type="transmembrane region" description="Helical" evidence="9">
    <location>
        <begin position="999"/>
        <end position="1020"/>
    </location>
</feature>
<dbReference type="SUPFAM" id="SSF52540">
    <property type="entry name" value="P-loop containing nucleoside triphosphate hydrolases"/>
    <property type="match status" value="1"/>
</dbReference>
<keyword evidence="6" id="KW-0469">Meiosis</keyword>
<dbReference type="FunFam" id="3.30.420.110:FF:000003">
    <property type="entry name" value="mutS protein homolog 4"/>
    <property type="match status" value="1"/>
</dbReference>
<dbReference type="GO" id="GO:0005634">
    <property type="term" value="C:nucleus"/>
    <property type="evidence" value="ECO:0007669"/>
    <property type="project" value="TreeGrafter"/>
</dbReference>
<accession>A0A507CPE4</accession>
<dbReference type="VEuPathDB" id="FungiDB:SeMB42_g05782"/>
<gene>
    <name evidence="11" type="ORF">SeMB42_g05782</name>
</gene>